<sequence>MQLEQAFKEANIEASHLALRTIHTDLRSRVAGTLFTIAQQHQYSIFLLLQNSPALHASAFTLLRPLCEAVIKGLWVKLAATDIQIDKILKGKFIKNTDQMVKLISAKYQSSKAEINPLLWEVINSYTHSGHIQLQNWIYSESVEPHYSDEAIAELIKLTRLASNLAFHATHTISTEH</sequence>
<evidence type="ECO:0000313" key="2">
    <source>
        <dbReference type="Proteomes" id="UP000191160"/>
    </source>
</evidence>
<accession>A0A1T1H0L2</accession>
<dbReference type="RefSeq" id="WP_078189880.1">
    <property type="nucleotide sequence ID" value="NZ_JAMCOZ010000007.1"/>
</dbReference>
<name>A0A1T1H0L2_9GAMM</name>
<keyword evidence="2" id="KW-1185">Reference proteome</keyword>
<gene>
    <name evidence="1" type="ORF">B1202_07110</name>
</gene>
<dbReference type="InterPro" id="IPR054257">
    <property type="entry name" value="DUF6988"/>
</dbReference>
<dbReference type="Pfam" id="PF22491">
    <property type="entry name" value="DUF6988"/>
    <property type="match status" value="1"/>
</dbReference>
<reference evidence="1 2" key="1">
    <citation type="submission" date="2017-02" db="EMBL/GenBank/DDBJ databases">
        <title>Acinetobacter sp. ANC 4945, whole genome shotgun sequencing project.</title>
        <authorList>
            <person name="Radolfova-Krizova L."/>
            <person name="Al Atrouni A."/>
            <person name="Nemec A."/>
        </authorList>
    </citation>
    <scope>NUCLEOTIDE SEQUENCE [LARGE SCALE GENOMIC DNA]</scope>
    <source>
        <strain evidence="1 2">ANC 4945</strain>
    </source>
</reference>
<organism evidence="1 2">
    <name type="scientific">Acinetobacter amyesii</name>
    <dbReference type="NCBI Taxonomy" id="2942470"/>
    <lineage>
        <taxon>Bacteria</taxon>
        <taxon>Pseudomonadati</taxon>
        <taxon>Pseudomonadota</taxon>
        <taxon>Gammaproteobacteria</taxon>
        <taxon>Moraxellales</taxon>
        <taxon>Moraxellaceae</taxon>
        <taxon>Acinetobacter</taxon>
    </lineage>
</organism>
<dbReference type="AlphaFoldDB" id="A0A1T1H0L2"/>
<dbReference type="Proteomes" id="UP000191160">
    <property type="component" value="Unassembled WGS sequence"/>
</dbReference>
<comment type="caution">
    <text evidence="1">The sequence shown here is derived from an EMBL/GenBank/DDBJ whole genome shotgun (WGS) entry which is preliminary data.</text>
</comment>
<evidence type="ECO:0000313" key="1">
    <source>
        <dbReference type="EMBL" id="OOV83409.1"/>
    </source>
</evidence>
<dbReference type="EMBL" id="MVKX01000004">
    <property type="protein sequence ID" value="OOV83409.1"/>
    <property type="molecule type" value="Genomic_DNA"/>
</dbReference>
<protein>
    <submittedName>
        <fullName evidence="1">Uncharacterized protein</fullName>
    </submittedName>
</protein>
<proteinExistence type="predicted"/>